<dbReference type="SUPFAM" id="SSF144091">
    <property type="entry name" value="Rhomboid-like"/>
    <property type="match status" value="1"/>
</dbReference>
<sequence length="316" mass="34157">MGSAAVPSNPTFPRRVGPSTTRIITSATALRLGNSLHRRLCLSSLLRSSFKNICLYAGHPAFKLGSFDLLHGSQNLLAITCLSFSLFNGDGNRKNSKETGMSPGLLVFNDRKWTNLLLAINILAYIAQVGTQGQLLSWGAKINRLIDKGEIWRLISSSFLHANLGHLLVNCYSLNSVGPVIEKTSGSKRYIAVYMISAAASSTFSYWFSKAPAIGASGAIFGLVGSYAVYVLRHRSILKGTEGKLKYIARVIALNMTIGLLSQGIDNWGHMGGLVGGAAASWLLGPAWKLESVRNDGRGVLTDKAPIFSLIKWRKT</sequence>
<proteinExistence type="inferred from homology"/>
<name>A0A9P1E6K3_CUSEU</name>
<comment type="similarity">
    <text evidence="2">Belongs to the peptidase S54 family.</text>
</comment>
<dbReference type="Proteomes" id="UP001152484">
    <property type="component" value="Unassembled WGS sequence"/>
</dbReference>
<organism evidence="8 9">
    <name type="scientific">Cuscuta europaea</name>
    <name type="common">European dodder</name>
    <dbReference type="NCBI Taxonomy" id="41803"/>
    <lineage>
        <taxon>Eukaryota</taxon>
        <taxon>Viridiplantae</taxon>
        <taxon>Streptophyta</taxon>
        <taxon>Embryophyta</taxon>
        <taxon>Tracheophyta</taxon>
        <taxon>Spermatophyta</taxon>
        <taxon>Magnoliopsida</taxon>
        <taxon>eudicotyledons</taxon>
        <taxon>Gunneridae</taxon>
        <taxon>Pentapetalae</taxon>
        <taxon>asterids</taxon>
        <taxon>lamiids</taxon>
        <taxon>Solanales</taxon>
        <taxon>Convolvulaceae</taxon>
        <taxon>Cuscuteae</taxon>
        <taxon>Cuscuta</taxon>
        <taxon>Cuscuta subgen. Cuscuta</taxon>
    </lineage>
</organism>
<dbReference type="InterPro" id="IPR022764">
    <property type="entry name" value="Peptidase_S54_rhomboid_dom"/>
</dbReference>
<comment type="caution">
    <text evidence="8">The sequence shown here is derived from an EMBL/GenBank/DDBJ whole genome shotgun (WGS) entry which is preliminary data.</text>
</comment>
<dbReference type="Pfam" id="PF01694">
    <property type="entry name" value="Rhomboid"/>
    <property type="match status" value="1"/>
</dbReference>
<keyword evidence="4 6" id="KW-1133">Transmembrane helix</keyword>
<dbReference type="Gene3D" id="1.20.1540.10">
    <property type="entry name" value="Rhomboid-like"/>
    <property type="match status" value="1"/>
</dbReference>
<feature type="domain" description="Peptidase S54 rhomboid" evidence="7">
    <location>
        <begin position="149"/>
        <end position="285"/>
    </location>
</feature>
<evidence type="ECO:0000256" key="5">
    <source>
        <dbReference type="ARBA" id="ARBA00023136"/>
    </source>
</evidence>
<feature type="transmembrane region" description="Helical" evidence="6">
    <location>
        <begin position="214"/>
        <end position="233"/>
    </location>
</feature>
<evidence type="ECO:0000256" key="6">
    <source>
        <dbReference type="SAM" id="Phobius"/>
    </source>
</evidence>
<comment type="subcellular location">
    <subcellularLocation>
        <location evidence="1">Membrane</location>
        <topology evidence="1">Multi-pass membrane protein</topology>
    </subcellularLocation>
</comment>
<accession>A0A9P1E6K3</accession>
<evidence type="ECO:0000256" key="4">
    <source>
        <dbReference type="ARBA" id="ARBA00022989"/>
    </source>
</evidence>
<protein>
    <recommendedName>
        <fullName evidence="7">Peptidase S54 rhomboid domain-containing protein</fullName>
    </recommendedName>
</protein>
<dbReference type="OrthoDB" id="418595at2759"/>
<evidence type="ECO:0000256" key="3">
    <source>
        <dbReference type="ARBA" id="ARBA00022692"/>
    </source>
</evidence>
<dbReference type="PANTHER" id="PTHR43731">
    <property type="entry name" value="RHOMBOID PROTEASE"/>
    <property type="match status" value="1"/>
</dbReference>
<reference evidence="8" key="1">
    <citation type="submission" date="2022-07" db="EMBL/GenBank/DDBJ databases">
        <authorList>
            <person name="Macas J."/>
            <person name="Novak P."/>
            <person name="Neumann P."/>
        </authorList>
    </citation>
    <scope>NUCLEOTIDE SEQUENCE</scope>
</reference>
<dbReference type="EMBL" id="CAMAPE010000015">
    <property type="protein sequence ID" value="CAH9082096.1"/>
    <property type="molecule type" value="Genomic_DNA"/>
</dbReference>
<dbReference type="GO" id="GO:0004252">
    <property type="term" value="F:serine-type endopeptidase activity"/>
    <property type="evidence" value="ECO:0007669"/>
    <property type="project" value="InterPro"/>
</dbReference>
<evidence type="ECO:0000313" key="9">
    <source>
        <dbReference type="Proteomes" id="UP001152484"/>
    </source>
</evidence>
<dbReference type="AlphaFoldDB" id="A0A9P1E6K3"/>
<dbReference type="InterPro" id="IPR035952">
    <property type="entry name" value="Rhomboid-like_sf"/>
</dbReference>
<dbReference type="FunFam" id="1.20.1540.10:FF:000015">
    <property type="entry name" value="RHOMBOID-like protein 10 chloroplastic"/>
    <property type="match status" value="1"/>
</dbReference>
<dbReference type="InterPro" id="IPR050925">
    <property type="entry name" value="Rhomboid_protease_S54"/>
</dbReference>
<evidence type="ECO:0000259" key="7">
    <source>
        <dbReference type="Pfam" id="PF01694"/>
    </source>
</evidence>
<gene>
    <name evidence="8" type="ORF">CEURO_LOCUS8123</name>
</gene>
<keyword evidence="3 6" id="KW-0812">Transmembrane</keyword>
<evidence type="ECO:0000256" key="2">
    <source>
        <dbReference type="ARBA" id="ARBA00009045"/>
    </source>
</evidence>
<dbReference type="GO" id="GO:0031969">
    <property type="term" value="C:chloroplast membrane"/>
    <property type="evidence" value="ECO:0007669"/>
    <property type="project" value="TreeGrafter"/>
</dbReference>
<feature type="transmembrane region" description="Helical" evidence="6">
    <location>
        <begin position="190"/>
        <end position="208"/>
    </location>
</feature>
<keyword evidence="9" id="KW-1185">Reference proteome</keyword>
<keyword evidence="5 6" id="KW-0472">Membrane</keyword>
<evidence type="ECO:0000313" key="8">
    <source>
        <dbReference type="EMBL" id="CAH9082096.1"/>
    </source>
</evidence>
<dbReference type="PANTHER" id="PTHR43731:SF26">
    <property type="entry name" value="RHOMBOID-LIKE PROTEIN 10, CHLOROPLASTIC"/>
    <property type="match status" value="1"/>
</dbReference>
<evidence type="ECO:0000256" key="1">
    <source>
        <dbReference type="ARBA" id="ARBA00004141"/>
    </source>
</evidence>